<proteinExistence type="predicted"/>
<gene>
    <name evidence="2" type="ORF">C8263_09015</name>
</gene>
<dbReference type="Proteomes" id="UP000240317">
    <property type="component" value="Unassembled WGS sequence"/>
</dbReference>
<organism evidence="2 3">
    <name type="scientific">Deinococcus arcticus</name>
    <dbReference type="NCBI Taxonomy" id="2136176"/>
    <lineage>
        <taxon>Bacteria</taxon>
        <taxon>Thermotogati</taxon>
        <taxon>Deinococcota</taxon>
        <taxon>Deinococci</taxon>
        <taxon>Deinococcales</taxon>
        <taxon>Deinococcaceae</taxon>
        <taxon>Deinococcus</taxon>
    </lineage>
</organism>
<evidence type="ECO:0000313" key="3">
    <source>
        <dbReference type="Proteomes" id="UP000240317"/>
    </source>
</evidence>
<evidence type="ECO:0000256" key="1">
    <source>
        <dbReference type="SAM" id="MobiDB-lite"/>
    </source>
</evidence>
<sequence length="88" mass="9618">MSITRHFSDTRTDTGRVRILIRAGLVLLHAEGAGWHHSSQHGSLQDAALELAMLPEVGPELYARALSDLERQLERDGQAPDEPYSGAA</sequence>
<dbReference type="OrthoDB" id="71422at2"/>
<accession>A0A2T3W8M5</accession>
<reference evidence="2 3" key="1">
    <citation type="submission" date="2018-03" db="EMBL/GenBank/DDBJ databases">
        <title>Draft genome of Deinococcus sp. OD32.</title>
        <authorList>
            <person name="Wang X.-P."/>
            <person name="Du Z.-J."/>
        </authorList>
    </citation>
    <scope>NUCLEOTIDE SEQUENCE [LARGE SCALE GENOMIC DNA]</scope>
    <source>
        <strain evidence="2 3">OD32</strain>
    </source>
</reference>
<keyword evidence="3" id="KW-1185">Reference proteome</keyword>
<dbReference type="RefSeq" id="WP_107137855.1">
    <property type="nucleotide sequence ID" value="NZ_PYSV01000007.1"/>
</dbReference>
<dbReference type="EMBL" id="PYSV01000007">
    <property type="protein sequence ID" value="PTA68261.1"/>
    <property type="molecule type" value="Genomic_DNA"/>
</dbReference>
<name>A0A2T3W8M5_9DEIO</name>
<dbReference type="AlphaFoldDB" id="A0A2T3W8M5"/>
<feature type="compositionally biased region" description="Basic and acidic residues" evidence="1">
    <location>
        <begin position="68"/>
        <end position="78"/>
    </location>
</feature>
<feature type="region of interest" description="Disordered" evidence="1">
    <location>
        <begin position="68"/>
        <end position="88"/>
    </location>
</feature>
<evidence type="ECO:0000313" key="2">
    <source>
        <dbReference type="EMBL" id="PTA68261.1"/>
    </source>
</evidence>
<protein>
    <submittedName>
        <fullName evidence="2">Uncharacterized protein</fullName>
    </submittedName>
</protein>
<comment type="caution">
    <text evidence="2">The sequence shown here is derived from an EMBL/GenBank/DDBJ whole genome shotgun (WGS) entry which is preliminary data.</text>
</comment>